<evidence type="ECO:0000256" key="2">
    <source>
        <dbReference type="ARBA" id="ARBA00022516"/>
    </source>
</evidence>
<dbReference type="NCBIfam" id="TIGR00147">
    <property type="entry name" value="YegS/Rv2252/BmrU family lipid kinase"/>
    <property type="match status" value="1"/>
</dbReference>
<evidence type="ECO:0000256" key="9">
    <source>
        <dbReference type="ARBA" id="ARBA00023098"/>
    </source>
</evidence>
<dbReference type="InterPro" id="IPR017438">
    <property type="entry name" value="ATP-NAD_kinase_N"/>
</dbReference>
<dbReference type="InterPro" id="IPR045540">
    <property type="entry name" value="YegS/DAGK_C"/>
</dbReference>
<dbReference type="Proteomes" id="UP000031594">
    <property type="component" value="Unassembled WGS sequence"/>
</dbReference>
<organism evidence="14 16">
    <name type="scientific">Methylacidiphilum kamchatkense Kam1</name>
    <dbReference type="NCBI Taxonomy" id="1202785"/>
    <lineage>
        <taxon>Bacteria</taxon>
        <taxon>Pseudomonadati</taxon>
        <taxon>Verrucomicrobiota</taxon>
        <taxon>Methylacidiphilae</taxon>
        <taxon>Methylacidiphilales</taxon>
        <taxon>Methylacidiphilaceae</taxon>
        <taxon>Methylacidiphilum (ex Ratnadevi et al. 2023)</taxon>
    </lineage>
</organism>
<dbReference type="PANTHER" id="PTHR12358">
    <property type="entry name" value="SPHINGOSINE KINASE"/>
    <property type="match status" value="1"/>
</dbReference>
<evidence type="ECO:0000313" key="16">
    <source>
        <dbReference type="Proteomes" id="UP000315925"/>
    </source>
</evidence>
<dbReference type="SUPFAM" id="SSF111331">
    <property type="entry name" value="NAD kinase/diacylglycerol kinase-like"/>
    <property type="match status" value="1"/>
</dbReference>
<dbReference type="EMBL" id="CP037899">
    <property type="protein sequence ID" value="QDQ42035.1"/>
    <property type="molecule type" value="Genomic_DNA"/>
</dbReference>
<dbReference type="InterPro" id="IPR050187">
    <property type="entry name" value="Lipid_Phosphate_FormReg"/>
</dbReference>
<evidence type="ECO:0000256" key="8">
    <source>
        <dbReference type="ARBA" id="ARBA00022842"/>
    </source>
</evidence>
<keyword evidence="15" id="KW-1185">Reference proteome</keyword>
<evidence type="ECO:0000256" key="7">
    <source>
        <dbReference type="ARBA" id="ARBA00022840"/>
    </source>
</evidence>
<keyword evidence="4" id="KW-0479">Metal-binding</keyword>
<dbReference type="Gene3D" id="2.60.200.40">
    <property type="match status" value="1"/>
</dbReference>
<dbReference type="GO" id="GO:0005524">
    <property type="term" value="F:ATP binding"/>
    <property type="evidence" value="ECO:0007669"/>
    <property type="project" value="UniProtKB-KW"/>
</dbReference>
<comment type="cofactor">
    <cofactor evidence="1">
        <name>Mg(2+)</name>
        <dbReference type="ChEBI" id="CHEBI:18420"/>
    </cofactor>
</comment>
<dbReference type="PROSITE" id="PS50146">
    <property type="entry name" value="DAGK"/>
    <property type="match status" value="1"/>
</dbReference>
<dbReference type="Gene3D" id="3.40.50.10330">
    <property type="entry name" value="Probable inorganic polyphosphate/atp-NAD kinase, domain 1"/>
    <property type="match status" value="1"/>
</dbReference>
<dbReference type="OrthoDB" id="9786026at2"/>
<evidence type="ECO:0000256" key="11">
    <source>
        <dbReference type="ARBA" id="ARBA00023264"/>
    </source>
</evidence>
<reference evidence="16" key="3">
    <citation type="submission" date="2019-03" db="EMBL/GenBank/DDBJ databases">
        <title>Complete genome of Methylacidiphilum kamchatkense Kam1.</title>
        <authorList>
            <person name="Kruse T."/>
            <person name="Murarilal Ratnadevi C."/>
            <person name="Erikstad H.-A."/>
            <person name="Birkeland N.-K."/>
        </authorList>
    </citation>
    <scope>NUCLEOTIDE SEQUENCE [LARGE SCALE GENOMIC DNA]</scope>
    <source>
        <strain evidence="16">kam1</strain>
    </source>
</reference>
<sequence>MQNKICIIFNPAARGEKAKNLLTKLHSVVGKVPIKISQYPGDAEAKTEWAIEQGYDLIVAAGGDGTINEVVNGFNGREVTLGIIPLGTINVFAMELGLPRSIEKAWTMILQGNVKIIDLPKANDHPFVQLAGVGLDAKVLQVTHKDIRKTFGPLSYVFTVTKLLKEPQPLIEVRLKEGKRFFGSFLLVGNGKYYGGPFSVFPKARLDDGILDGCLFSRVSSTILLKCLFKSFFNKMPTDCEVIHFQSKQFQVSSPEEIPVELDGDFYGYTPVSFSCEPHKLKVIVPPSEKATC</sequence>
<dbReference type="KEGG" id="mkc:kam1_791"/>
<keyword evidence="7" id="KW-0067">ATP-binding</keyword>
<dbReference type="InterPro" id="IPR005218">
    <property type="entry name" value="Diacylglycerol/lipid_kinase"/>
</dbReference>
<gene>
    <name evidence="13" type="ORF">A946_08790</name>
    <name evidence="14" type="ORF">kam1_791</name>
</gene>
<feature type="domain" description="DAGKc" evidence="12">
    <location>
        <begin position="1"/>
        <end position="126"/>
    </location>
</feature>
<reference evidence="14" key="2">
    <citation type="journal article" date="2019" name="BMC Genomics">
        <title>Complete genome sequence analysis of the thermoacidophilic verrucomicrobial methanotroph 'Candidatus Methylacidiphilum kamchatkense' strain Kam1 and comparison with its closest relatives.</title>
        <authorList>
            <person name="Kruse T."/>
            <person name="Ratnadevi C.M."/>
            <person name="Erikstad H.A."/>
            <person name="Birkeland N.K."/>
        </authorList>
    </citation>
    <scope>NUCLEOTIDE SEQUENCE</scope>
    <source>
        <strain evidence="14">Kam1</strain>
    </source>
</reference>
<keyword evidence="5" id="KW-0547">Nucleotide-binding</keyword>
<dbReference type="InterPro" id="IPR016064">
    <property type="entry name" value="NAD/diacylglycerol_kinase_sf"/>
</dbReference>
<evidence type="ECO:0000256" key="5">
    <source>
        <dbReference type="ARBA" id="ARBA00022741"/>
    </source>
</evidence>
<name>A0A0C1UP30_9BACT</name>
<evidence type="ECO:0000259" key="12">
    <source>
        <dbReference type="PROSITE" id="PS50146"/>
    </source>
</evidence>
<dbReference type="RefSeq" id="WP_039721843.1">
    <property type="nucleotide sequence ID" value="NZ_CP037899.1"/>
</dbReference>
<protein>
    <submittedName>
        <fullName evidence="13">Diacylglycerol kinase</fullName>
    </submittedName>
    <submittedName>
        <fullName evidence="14">YegS/Rv2252/BmrU family lipid kinase</fullName>
    </submittedName>
</protein>
<dbReference type="Proteomes" id="UP000315925">
    <property type="component" value="Chromosome"/>
</dbReference>
<evidence type="ECO:0000256" key="10">
    <source>
        <dbReference type="ARBA" id="ARBA00023209"/>
    </source>
</evidence>
<dbReference type="SMART" id="SM00046">
    <property type="entry name" value="DAGKc"/>
    <property type="match status" value="1"/>
</dbReference>
<keyword evidence="10" id="KW-0594">Phospholipid biosynthesis</keyword>
<dbReference type="PANTHER" id="PTHR12358:SF106">
    <property type="entry name" value="LIPID KINASE YEGS"/>
    <property type="match status" value="1"/>
</dbReference>
<dbReference type="GO" id="GO:0016301">
    <property type="term" value="F:kinase activity"/>
    <property type="evidence" value="ECO:0007669"/>
    <property type="project" value="UniProtKB-KW"/>
</dbReference>
<keyword evidence="8" id="KW-0460">Magnesium</keyword>
<keyword evidence="2" id="KW-0444">Lipid biosynthesis</keyword>
<evidence type="ECO:0000256" key="3">
    <source>
        <dbReference type="ARBA" id="ARBA00022679"/>
    </source>
</evidence>
<dbReference type="AlphaFoldDB" id="A0A0C1UP30"/>
<dbReference type="GO" id="GO:0008654">
    <property type="term" value="P:phospholipid biosynthetic process"/>
    <property type="evidence" value="ECO:0007669"/>
    <property type="project" value="UniProtKB-KW"/>
</dbReference>
<evidence type="ECO:0000313" key="14">
    <source>
        <dbReference type="EMBL" id="QDQ42035.1"/>
    </source>
</evidence>
<keyword evidence="11" id="KW-1208">Phospholipid metabolism</keyword>
<accession>A0A0C1UP30</accession>
<keyword evidence="9" id="KW-0443">Lipid metabolism</keyword>
<dbReference type="EMBL" id="JQNX01000006">
    <property type="protein sequence ID" value="KIE58249.1"/>
    <property type="molecule type" value="Genomic_DNA"/>
</dbReference>
<keyword evidence="3" id="KW-0808">Transferase</keyword>
<proteinExistence type="predicted"/>
<dbReference type="GO" id="GO:0005886">
    <property type="term" value="C:plasma membrane"/>
    <property type="evidence" value="ECO:0007669"/>
    <property type="project" value="TreeGrafter"/>
</dbReference>
<dbReference type="InterPro" id="IPR001206">
    <property type="entry name" value="Diacylglycerol_kinase_cat_dom"/>
</dbReference>
<reference evidence="13 15" key="1">
    <citation type="submission" date="2014-08" db="EMBL/GenBank/DDBJ databases">
        <title>Methylacidiphilum kamchatkense strain Kam1 draft genome sequence.</title>
        <authorList>
            <person name="Birkeland N.-K."/>
            <person name="Erikstad H.A."/>
        </authorList>
    </citation>
    <scope>NUCLEOTIDE SEQUENCE [LARGE SCALE GENOMIC DNA]</scope>
    <source>
        <strain evidence="13 15">Kam1</strain>
    </source>
</reference>
<evidence type="ECO:0000256" key="1">
    <source>
        <dbReference type="ARBA" id="ARBA00001946"/>
    </source>
</evidence>
<dbReference type="Pfam" id="PF19279">
    <property type="entry name" value="YegS_C"/>
    <property type="match status" value="1"/>
</dbReference>
<evidence type="ECO:0000313" key="13">
    <source>
        <dbReference type="EMBL" id="KIE58249.1"/>
    </source>
</evidence>
<keyword evidence="6 14" id="KW-0418">Kinase</keyword>
<dbReference type="Pfam" id="PF00781">
    <property type="entry name" value="DAGK_cat"/>
    <property type="match status" value="1"/>
</dbReference>
<evidence type="ECO:0000256" key="6">
    <source>
        <dbReference type="ARBA" id="ARBA00022777"/>
    </source>
</evidence>
<dbReference type="STRING" id="1202785.A946_08790"/>
<evidence type="ECO:0000313" key="15">
    <source>
        <dbReference type="Proteomes" id="UP000031594"/>
    </source>
</evidence>
<dbReference type="GO" id="GO:0046872">
    <property type="term" value="F:metal ion binding"/>
    <property type="evidence" value="ECO:0007669"/>
    <property type="project" value="UniProtKB-KW"/>
</dbReference>
<evidence type="ECO:0000256" key="4">
    <source>
        <dbReference type="ARBA" id="ARBA00022723"/>
    </source>
</evidence>